<gene>
    <name evidence="2" type="ORF">NCTC12278_00454</name>
</gene>
<accession>A0A2X3XWG2</accession>
<sequence length="376" mass="41393">MNREDWLDYFEAINGRTPSAAEIAEALAANEFQDYDVTNIENEDKGSQVFDTVEDSGAVSTNSQLEKIEGQNPDFQTASAYPYANEVFSPAEQQSGSENQALADFKVKGKNYFVWFMDQLKAPQIKTQASYLVYGLITLALAALFLAWGYVNYIHRIFTSVINMTISGESLKLQQPELFSTLEDVVDSSFGFTKVISVSLIILVAYLLISGIPSLIHKVTSKSQTKLTELVGQVLSFTPLLAVINLLALAVSFMAPNKLVVYNQYSGSILSSISSIGSDPLTALAYLVNLIKKIPAVTSAKTVLIYLVLFSIVGLAILLVVYLGNVKSSFGYLNHFYVSLIALFIFVVIIYVLDKTLLSSFLSGIENFQTSLKELY</sequence>
<keyword evidence="3" id="KW-1185">Reference proteome</keyword>
<dbReference type="STRING" id="1123303.GCA_000372425_01581"/>
<dbReference type="KEGG" id="sfer:NCTC12278_00454"/>
<feature type="transmembrane region" description="Helical" evidence="1">
    <location>
        <begin position="131"/>
        <end position="151"/>
    </location>
</feature>
<keyword evidence="1" id="KW-0812">Transmembrane</keyword>
<evidence type="ECO:0000313" key="3">
    <source>
        <dbReference type="Proteomes" id="UP000249495"/>
    </source>
</evidence>
<dbReference type="Proteomes" id="UP000249495">
    <property type="component" value="Chromosome 1"/>
</dbReference>
<name>A0A2X3XWG2_9STRE</name>
<dbReference type="AlphaFoldDB" id="A0A2X3XWG2"/>
<dbReference type="EMBL" id="LS483343">
    <property type="protein sequence ID" value="SQF39601.1"/>
    <property type="molecule type" value="Genomic_DNA"/>
</dbReference>
<reference evidence="2 3" key="1">
    <citation type="submission" date="2018-06" db="EMBL/GenBank/DDBJ databases">
        <authorList>
            <consortium name="Pathogen Informatics"/>
            <person name="Doyle S."/>
        </authorList>
    </citation>
    <scope>NUCLEOTIDE SEQUENCE [LARGE SCALE GENOMIC DNA]</scope>
    <source>
        <strain evidence="2 3">NCTC12278</strain>
    </source>
</reference>
<keyword evidence="1" id="KW-0472">Membrane</keyword>
<dbReference type="RefSeq" id="WP_018030894.1">
    <property type="nucleotide sequence ID" value="NZ_LS483343.1"/>
</dbReference>
<proteinExistence type="predicted"/>
<evidence type="ECO:0000313" key="2">
    <source>
        <dbReference type="EMBL" id="SQF39601.1"/>
    </source>
</evidence>
<feature type="transmembrane region" description="Helical" evidence="1">
    <location>
        <begin position="230"/>
        <end position="255"/>
    </location>
</feature>
<dbReference type="OrthoDB" id="2237747at2"/>
<feature type="transmembrane region" description="Helical" evidence="1">
    <location>
        <begin position="303"/>
        <end position="324"/>
    </location>
</feature>
<organism evidence="2 3">
    <name type="scientific">Streptococcus ferus</name>
    <dbReference type="NCBI Taxonomy" id="1345"/>
    <lineage>
        <taxon>Bacteria</taxon>
        <taxon>Bacillati</taxon>
        <taxon>Bacillota</taxon>
        <taxon>Bacilli</taxon>
        <taxon>Lactobacillales</taxon>
        <taxon>Streptococcaceae</taxon>
        <taxon>Streptococcus</taxon>
    </lineage>
</organism>
<protein>
    <submittedName>
        <fullName evidence="2">Uncharacterized protein</fullName>
    </submittedName>
</protein>
<feature type="transmembrane region" description="Helical" evidence="1">
    <location>
        <begin position="336"/>
        <end position="353"/>
    </location>
</feature>
<feature type="transmembrane region" description="Helical" evidence="1">
    <location>
        <begin position="190"/>
        <end position="209"/>
    </location>
</feature>
<keyword evidence="1" id="KW-1133">Transmembrane helix</keyword>
<evidence type="ECO:0000256" key="1">
    <source>
        <dbReference type="SAM" id="Phobius"/>
    </source>
</evidence>